<dbReference type="AlphaFoldDB" id="A0A929WV77"/>
<accession>A0A929WV77</accession>
<evidence type="ECO:0000313" key="3">
    <source>
        <dbReference type="EMBL" id="MBF0965873.1"/>
    </source>
</evidence>
<keyword evidence="2" id="KW-0732">Signal</keyword>
<organism evidence="3 4">
    <name type="scientific">Actinomyces bouchesdurhonensis</name>
    <dbReference type="NCBI Taxonomy" id="1852361"/>
    <lineage>
        <taxon>Bacteria</taxon>
        <taxon>Bacillati</taxon>
        <taxon>Actinomycetota</taxon>
        <taxon>Actinomycetes</taxon>
        <taxon>Actinomycetales</taxon>
        <taxon>Actinomycetaceae</taxon>
        <taxon>Actinomyces</taxon>
    </lineage>
</organism>
<evidence type="ECO:0000256" key="2">
    <source>
        <dbReference type="SAM" id="SignalP"/>
    </source>
</evidence>
<feature type="signal peptide" evidence="2">
    <location>
        <begin position="1"/>
        <end position="28"/>
    </location>
</feature>
<reference evidence="3" key="1">
    <citation type="submission" date="2020-04" db="EMBL/GenBank/DDBJ databases">
        <title>Deep metagenomics examines the oral microbiome during advanced dental caries in children, revealing novel taxa and co-occurrences with host molecules.</title>
        <authorList>
            <person name="Baker J.L."/>
            <person name="Morton J.T."/>
            <person name="Dinis M."/>
            <person name="Alvarez R."/>
            <person name="Tran N.C."/>
            <person name="Knight R."/>
            <person name="Edlund A."/>
        </authorList>
    </citation>
    <scope>NUCLEOTIDE SEQUENCE</scope>
    <source>
        <strain evidence="3">JCVI_30_bin.13</strain>
    </source>
</reference>
<gene>
    <name evidence="3" type="ORF">HXK09_01660</name>
</gene>
<keyword evidence="1" id="KW-1133">Transmembrane helix</keyword>
<feature type="transmembrane region" description="Helical" evidence="1">
    <location>
        <begin position="38"/>
        <end position="64"/>
    </location>
</feature>
<dbReference type="GO" id="GO:0008237">
    <property type="term" value="F:metallopeptidase activity"/>
    <property type="evidence" value="ECO:0007669"/>
    <property type="project" value="UniProtKB-KW"/>
</dbReference>
<feature type="transmembrane region" description="Helical" evidence="1">
    <location>
        <begin position="151"/>
        <end position="171"/>
    </location>
</feature>
<evidence type="ECO:0000256" key="1">
    <source>
        <dbReference type="SAM" id="Phobius"/>
    </source>
</evidence>
<comment type="caution">
    <text evidence="3">The sequence shown here is derived from an EMBL/GenBank/DDBJ whole genome shotgun (WGS) entry which is preliminary data.</text>
</comment>
<evidence type="ECO:0000313" key="4">
    <source>
        <dbReference type="Proteomes" id="UP000759246"/>
    </source>
</evidence>
<keyword evidence="3" id="KW-0645">Protease</keyword>
<feature type="transmembrane region" description="Helical" evidence="1">
    <location>
        <begin position="76"/>
        <end position="98"/>
    </location>
</feature>
<feature type="transmembrane region" description="Helical" evidence="1">
    <location>
        <begin position="217"/>
        <end position="238"/>
    </location>
</feature>
<feature type="transmembrane region" description="Helical" evidence="1">
    <location>
        <begin position="250"/>
        <end position="271"/>
    </location>
</feature>
<feature type="chain" id="PRO_5039336501" evidence="2">
    <location>
        <begin position="29"/>
        <end position="282"/>
    </location>
</feature>
<dbReference type="Pfam" id="PF13367">
    <property type="entry name" value="PrsW-protease"/>
    <property type="match status" value="1"/>
</dbReference>
<proteinExistence type="predicted"/>
<dbReference type="Proteomes" id="UP000759246">
    <property type="component" value="Unassembled WGS sequence"/>
</dbReference>
<dbReference type="RefSeq" id="WP_314768500.1">
    <property type="nucleotide sequence ID" value="NZ_CAUUTQ010000007.1"/>
</dbReference>
<dbReference type="PANTHER" id="PTHR36844:SF1">
    <property type="entry name" value="PROTEASE PRSW"/>
    <property type="match status" value="1"/>
</dbReference>
<dbReference type="EMBL" id="JABZGF010000020">
    <property type="protein sequence ID" value="MBF0965873.1"/>
    <property type="molecule type" value="Genomic_DNA"/>
</dbReference>
<keyword evidence="3" id="KW-0378">Hydrolase</keyword>
<keyword evidence="1" id="KW-0812">Transmembrane</keyword>
<feature type="transmembrane region" description="Helical" evidence="1">
    <location>
        <begin position="191"/>
        <end position="210"/>
    </location>
</feature>
<protein>
    <submittedName>
        <fullName evidence="3">PrsW family intramembrane metalloprotease</fullName>
    </submittedName>
</protein>
<keyword evidence="1" id="KW-0472">Membrane</keyword>
<dbReference type="InterPro" id="IPR026898">
    <property type="entry name" value="PrsW"/>
</dbReference>
<feature type="transmembrane region" description="Helical" evidence="1">
    <location>
        <begin position="127"/>
        <end position="144"/>
    </location>
</feature>
<keyword evidence="3" id="KW-0482">Metalloprotease</keyword>
<dbReference type="PANTHER" id="PTHR36844">
    <property type="entry name" value="PROTEASE PRSW"/>
    <property type="match status" value="1"/>
</dbReference>
<sequence length="282" mass="29075">MTHALSSRVTSRKLAVCSILFISVNVLAAAHEVVGGVYGAVASTAGLAVGASCTSALVCILFLAWLARFTPSVSSWIAAFSWGSGGALIIAGIGNGMIDAAVEATSLGEDAADVVTSVVTGPLVEEAAKGIGVLIIILAVRRLLEHPAQGAVFGALVGAGFAWGEDIGYYVSALDQGMSGLWESFLARALLGGYGHAVYAGILGWALAWASLRRRNVLSGVLVGIGGYLVAVLAHSQANAVGFLAPDENWNLVYGCVELPVLILGVVLLVWGMRRRRTIVEA</sequence>
<name>A0A929WV77_9ACTO</name>